<dbReference type="HOGENOM" id="CLU_017779_4_1_1"/>
<dbReference type="InterPro" id="IPR016171">
    <property type="entry name" value="Vanillyl_alc_oxidase_C-sub2"/>
</dbReference>
<dbReference type="InterPro" id="IPR006094">
    <property type="entry name" value="Oxid_FAD_bind_N"/>
</dbReference>
<dbReference type="PROSITE" id="PS51387">
    <property type="entry name" value="FAD_PCMH"/>
    <property type="match status" value="1"/>
</dbReference>
<dbReference type="GeneID" id="20669494"/>
<evidence type="ECO:0000256" key="4">
    <source>
        <dbReference type="ARBA" id="ARBA00022827"/>
    </source>
</evidence>
<dbReference type="InterPro" id="IPR051264">
    <property type="entry name" value="FAD-oxidored/transferase_4"/>
</dbReference>
<dbReference type="FunFam" id="3.30.70.2190:FF:000001">
    <property type="entry name" value="D-2-hydroxyglutarate dehydrogenase mitochondrial"/>
    <property type="match status" value="1"/>
</dbReference>
<keyword evidence="5" id="KW-0560">Oxidoreductase</keyword>
<dbReference type="PANTHER" id="PTHR43716:SF1">
    <property type="entry name" value="D-2-HYDROXYGLUTARATE DEHYDROGENASE, MITOCHONDRIAL"/>
    <property type="match status" value="1"/>
</dbReference>
<dbReference type="eggNOG" id="KOG1232">
    <property type="taxonomic scope" value="Eukaryota"/>
</dbReference>
<dbReference type="Gene3D" id="3.30.43.10">
    <property type="entry name" value="Uridine Diphospho-n-acetylenolpyruvylglucosamine Reductase, domain 2"/>
    <property type="match status" value="1"/>
</dbReference>
<dbReference type="Gene3D" id="3.30.70.2190">
    <property type="match status" value="1"/>
</dbReference>
<comment type="similarity">
    <text evidence="2">Belongs to the FAD-binding oxidoreductase/transferase type 4 family.</text>
</comment>
<dbReference type="GO" id="GO:0071949">
    <property type="term" value="F:FAD binding"/>
    <property type="evidence" value="ECO:0007669"/>
    <property type="project" value="InterPro"/>
</dbReference>
<dbReference type="Pfam" id="PF01565">
    <property type="entry name" value="FAD_binding_4"/>
    <property type="match status" value="1"/>
</dbReference>
<dbReference type="FunFam" id="3.30.70.2740:FF:000002">
    <property type="entry name" value="D-2-hydroxyglutarate dehydrogenase mitochondrial"/>
    <property type="match status" value="1"/>
</dbReference>
<dbReference type="InterPro" id="IPR016169">
    <property type="entry name" value="FAD-bd_PCMH_sub2"/>
</dbReference>
<evidence type="ECO:0000313" key="9">
    <source>
        <dbReference type="Proteomes" id="UP000030671"/>
    </source>
</evidence>
<dbReference type="Gene3D" id="3.30.70.2740">
    <property type="match status" value="1"/>
</dbReference>
<evidence type="ECO:0000256" key="6">
    <source>
        <dbReference type="ARBA" id="ARBA00051436"/>
    </source>
</evidence>
<dbReference type="STRING" id="747525.W4KND6"/>
<dbReference type="InParanoid" id="W4KND6"/>
<dbReference type="OrthoDB" id="5332616at2759"/>
<evidence type="ECO:0000256" key="2">
    <source>
        <dbReference type="ARBA" id="ARBA00008000"/>
    </source>
</evidence>
<dbReference type="KEGG" id="hir:HETIRDRAFT_307493"/>
<dbReference type="Gene3D" id="3.30.465.10">
    <property type="match status" value="1"/>
</dbReference>
<dbReference type="PANTHER" id="PTHR43716">
    <property type="entry name" value="D-2-HYDROXYGLUTARATE DEHYDROGENASE, MITOCHONDRIAL"/>
    <property type="match status" value="1"/>
</dbReference>
<protein>
    <recommendedName>
        <fullName evidence="7">FAD-binding PCMH-type domain-containing protein</fullName>
    </recommendedName>
</protein>
<evidence type="ECO:0000256" key="1">
    <source>
        <dbReference type="ARBA" id="ARBA00001974"/>
    </source>
</evidence>
<dbReference type="InterPro" id="IPR016164">
    <property type="entry name" value="FAD-linked_Oxase-like_C"/>
</dbReference>
<dbReference type="Pfam" id="PF02913">
    <property type="entry name" value="FAD-oxidase_C"/>
    <property type="match status" value="1"/>
</dbReference>
<evidence type="ECO:0000259" key="7">
    <source>
        <dbReference type="PROSITE" id="PS51387"/>
    </source>
</evidence>
<dbReference type="AlphaFoldDB" id="W4KND6"/>
<dbReference type="GO" id="GO:0005739">
    <property type="term" value="C:mitochondrion"/>
    <property type="evidence" value="ECO:0007669"/>
    <property type="project" value="TreeGrafter"/>
</dbReference>
<dbReference type="FunCoup" id="W4KND6">
    <property type="interactions" value="286"/>
</dbReference>
<comment type="cofactor">
    <cofactor evidence="1">
        <name>FAD</name>
        <dbReference type="ChEBI" id="CHEBI:57692"/>
    </cofactor>
</comment>
<name>W4KND6_HETIT</name>
<dbReference type="Gene3D" id="1.10.45.10">
    <property type="entry name" value="Vanillyl-alcohol Oxidase, Chain A, domain 4"/>
    <property type="match status" value="1"/>
</dbReference>
<dbReference type="InterPro" id="IPR016167">
    <property type="entry name" value="FAD-bd_PCMH_sub1"/>
</dbReference>
<dbReference type="Proteomes" id="UP000030671">
    <property type="component" value="Unassembled WGS sequence"/>
</dbReference>
<comment type="catalytic activity">
    <reaction evidence="6">
        <text>(R)-lactate + 2 Fe(III)-[cytochrome c] = 2 Fe(II)-[cytochrome c] + pyruvate + 2 H(+)</text>
        <dbReference type="Rhea" id="RHEA:13521"/>
        <dbReference type="Rhea" id="RHEA-COMP:10350"/>
        <dbReference type="Rhea" id="RHEA-COMP:14399"/>
        <dbReference type="ChEBI" id="CHEBI:15361"/>
        <dbReference type="ChEBI" id="CHEBI:15378"/>
        <dbReference type="ChEBI" id="CHEBI:16004"/>
        <dbReference type="ChEBI" id="CHEBI:29033"/>
        <dbReference type="ChEBI" id="CHEBI:29034"/>
        <dbReference type="EC" id="1.1.2.4"/>
    </reaction>
</comment>
<gene>
    <name evidence="8" type="ORF">HETIRDRAFT_307493</name>
</gene>
<dbReference type="SUPFAM" id="SSF56176">
    <property type="entry name" value="FAD-binding/transporter-associated domain-like"/>
    <property type="match status" value="1"/>
</dbReference>
<dbReference type="FunFam" id="3.30.465.10:FF:000001">
    <property type="entry name" value="D-2-hydroxyglutarate dehydrogenase, mitochondrial"/>
    <property type="match status" value="1"/>
</dbReference>
<reference evidence="8 9" key="1">
    <citation type="journal article" date="2012" name="New Phytol.">
        <title>Insight into trade-off between wood decay and parasitism from the genome of a fungal forest pathogen.</title>
        <authorList>
            <person name="Olson A."/>
            <person name="Aerts A."/>
            <person name="Asiegbu F."/>
            <person name="Belbahri L."/>
            <person name="Bouzid O."/>
            <person name="Broberg A."/>
            <person name="Canback B."/>
            <person name="Coutinho P.M."/>
            <person name="Cullen D."/>
            <person name="Dalman K."/>
            <person name="Deflorio G."/>
            <person name="van Diepen L.T."/>
            <person name="Dunand C."/>
            <person name="Duplessis S."/>
            <person name="Durling M."/>
            <person name="Gonthier P."/>
            <person name="Grimwood J."/>
            <person name="Fossdal C.G."/>
            <person name="Hansson D."/>
            <person name="Henrissat B."/>
            <person name="Hietala A."/>
            <person name="Himmelstrand K."/>
            <person name="Hoffmeister D."/>
            <person name="Hogberg N."/>
            <person name="James T.Y."/>
            <person name="Karlsson M."/>
            <person name="Kohler A."/>
            <person name="Kues U."/>
            <person name="Lee Y.H."/>
            <person name="Lin Y.C."/>
            <person name="Lind M."/>
            <person name="Lindquist E."/>
            <person name="Lombard V."/>
            <person name="Lucas S."/>
            <person name="Lunden K."/>
            <person name="Morin E."/>
            <person name="Murat C."/>
            <person name="Park J."/>
            <person name="Raffaello T."/>
            <person name="Rouze P."/>
            <person name="Salamov A."/>
            <person name="Schmutz J."/>
            <person name="Solheim H."/>
            <person name="Stahlberg J."/>
            <person name="Velez H."/>
            <person name="de Vries R.P."/>
            <person name="Wiebenga A."/>
            <person name="Woodward S."/>
            <person name="Yakovlev I."/>
            <person name="Garbelotto M."/>
            <person name="Martin F."/>
            <person name="Grigoriev I.V."/>
            <person name="Stenlid J."/>
        </authorList>
    </citation>
    <scope>NUCLEOTIDE SEQUENCE [LARGE SCALE GENOMIC DNA]</scope>
    <source>
        <strain evidence="8 9">TC 32-1</strain>
    </source>
</reference>
<feature type="domain" description="FAD-binding PCMH-type" evidence="7">
    <location>
        <begin position="76"/>
        <end position="255"/>
    </location>
</feature>
<evidence type="ECO:0000256" key="5">
    <source>
        <dbReference type="ARBA" id="ARBA00023002"/>
    </source>
</evidence>
<accession>W4KND6</accession>
<dbReference type="InterPro" id="IPR016166">
    <property type="entry name" value="FAD-bd_PCMH"/>
</dbReference>
<dbReference type="FunFam" id="1.10.45.10:FF:000001">
    <property type="entry name" value="D-lactate dehydrogenase mitochondrial"/>
    <property type="match status" value="1"/>
</dbReference>
<dbReference type="InterPro" id="IPR036318">
    <property type="entry name" value="FAD-bd_PCMH-like_sf"/>
</dbReference>
<keyword evidence="4" id="KW-0274">FAD</keyword>
<dbReference type="EMBL" id="KI925454">
    <property type="protein sequence ID" value="ETW86895.1"/>
    <property type="molecule type" value="Genomic_DNA"/>
</dbReference>
<keyword evidence="3" id="KW-0285">Flavoprotein</keyword>
<evidence type="ECO:0000313" key="8">
    <source>
        <dbReference type="EMBL" id="ETW86895.1"/>
    </source>
</evidence>
<dbReference type="SUPFAM" id="SSF55103">
    <property type="entry name" value="FAD-linked oxidases, C-terminal domain"/>
    <property type="match status" value="1"/>
</dbReference>
<sequence>MLSTRTVPRRITLSARRWAHVSASSASRKPLKPVAPEDVAHFSKILPQTAILSTLAPSALPSSELEPFNNDWMGKYHGRATTVLRPQTAEQVSKIMQWCYEHRIGVVPQGGNTGLVGGSVPVGDELIINLGNMNKVRSFDPVSGALVADAGCILESLSEYIAPHNHIMPLDLGAKGSCQIGGNVATNAGGLRLLRYGSLHGSVLGLEVVLPDGSILENLSTLRKDNTGYDLKQLFIGAEGSLGIITGVSIATPPAPQATNNVILALPKFDNVLPLFKTTKQHLSEILSAFEFIDRTAYELAVKHGQGKALSESEIDGAECFVLLETSGGKREHDEEKLNTLLETLMDADEPLITTGVVSQSPAQFAQLWRLREGVTEAVSKEGKAYKYDISVPLASFKDVVDIVREHLRKQGLLHEDAVKHVIGYGHVGDGNLHLNIVAAAYAPEIEAALEPFVYELVASYNGSISAEHGLGAMKAHAIHYSKSGVAVDLMKRIKELFDPRGIMNPGKVLEI</sequence>
<proteinExistence type="inferred from homology"/>
<dbReference type="InterPro" id="IPR004113">
    <property type="entry name" value="FAD-bd_oxidored_4_C"/>
</dbReference>
<keyword evidence="9" id="KW-1185">Reference proteome</keyword>
<organism evidence="8 9">
    <name type="scientific">Heterobasidion irregulare (strain TC 32-1)</name>
    <dbReference type="NCBI Taxonomy" id="747525"/>
    <lineage>
        <taxon>Eukaryota</taxon>
        <taxon>Fungi</taxon>
        <taxon>Dikarya</taxon>
        <taxon>Basidiomycota</taxon>
        <taxon>Agaricomycotina</taxon>
        <taxon>Agaricomycetes</taxon>
        <taxon>Russulales</taxon>
        <taxon>Bondarzewiaceae</taxon>
        <taxon>Heterobasidion</taxon>
        <taxon>Heterobasidion annosum species complex</taxon>
    </lineage>
</organism>
<evidence type="ECO:0000256" key="3">
    <source>
        <dbReference type="ARBA" id="ARBA00022630"/>
    </source>
</evidence>
<dbReference type="FunFam" id="3.30.43.10:FF:000011">
    <property type="entry name" value="D-lactate dehydrogenase (Cytochrome)"/>
    <property type="match status" value="1"/>
</dbReference>
<dbReference type="GO" id="GO:0004458">
    <property type="term" value="F:D-lactate dehydrogenase (cytochrome) activity"/>
    <property type="evidence" value="ECO:0007669"/>
    <property type="project" value="UniProtKB-EC"/>
</dbReference>
<dbReference type="RefSeq" id="XP_009540863.1">
    <property type="nucleotide sequence ID" value="XM_009542568.1"/>
</dbReference>